<organism evidence="4 5">
    <name type="scientific">Bombiscardovia nodaiensis</name>
    <dbReference type="NCBI Taxonomy" id="2932181"/>
    <lineage>
        <taxon>Bacteria</taxon>
        <taxon>Bacillati</taxon>
        <taxon>Actinomycetota</taxon>
        <taxon>Actinomycetes</taxon>
        <taxon>Bifidobacteriales</taxon>
        <taxon>Bifidobacteriaceae</taxon>
        <taxon>Bombiscardovia</taxon>
    </lineage>
</organism>
<evidence type="ECO:0000256" key="3">
    <source>
        <dbReference type="SAM" id="SignalP"/>
    </source>
</evidence>
<keyword evidence="2" id="KW-1133">Transmembrane helix</keyword>
<dbReference type="PROSITE" id="PS51257">
    <property type="entry name" value="PROKAR_LIPOPROTEIN"/>
    <property type="match status" value="1"/>
</dbReference>
<evidence type="ECO:0000313" key="5">
    <source>
        <dbReference type="Proteomes" id="UP001321766"/>
    </source>
</evidence>
<dbReference type="Gene3D" id="2.60.40.10">
    <property type="entry name" value="Immunoglobulins"/>
    <property type="match status" value="1"/>
</dbReference>
<dbReference type="Proteomes" id="UP001321766">
    <property type="component" value="Chromosome"/>
</dbReference>
<name>A0ABN6SEB3_9BIFI</name>
<dbReference type="EMBL" id="AP026798">
    <property type="protein sequence ID" value="BDR53833.1"/>
    <property type="molecule type" value="Genomic_DNA"/>
</dbReference>
<feature type="chain" id="PRO_5045469392" description="Cell surface protein" evidence="3">
    <location>
        <begin position="35"/>
        <end position="335"/>
    </location>
</feature>
<keyword evidence="3" id="KW-0732">Signal</keyword>
<evidence type="ECO:0000256" key="1">
    <source>
        <dbReference type="SAM" id="MobiDB-lite"/>
    </source>
</evidence>
<dbReference type="InterPro" id="IPR013783">
    <property type="entry name" value="Ig-like_fold"/>
</dbReference>
<keyword evidence="2" id="KW-0812">Transmembrane</keyword>
<keyword evidence="2" id="KW-0472">Membrane</keyword>
<protein>
    <recommendedName>
        <fullName evidence="6">Cell surface protein</fullName>
    </recommendedName>
</protein>
<feature type="region of interest" description="Disordered" evidence="1">
    <location>
        <begin position="220"/>
        <end position="281"/>
    </location>
</feature>
<feature type="transmembrane region" description="Helical" evidence="2">
    <location>
        <begin position="303"/>
        <end position="326"/>
    </location>
</feature>
<feature type="compositionally biased region" description="Low complexity" evidence="1">
    <location>
        <begin position="234"/>
        <end position="252"/>
    </location>
</feature>
<keyword evidence="5" id="KW-1185">Reference proteome</keyword>
<gene>
    <name evidence="4" type="ORF">KIM372_17400</name>
</gene>
<evidence type="ECO:0000313" key="4">
    <source>
        <dbReference type="EMBL" id="BDR53833.1"/>
    </source>
</evidence>
<evidence type="ECO:0008006" key="6">
    <source>
        <dbReference type="Google" id="ProtNLM"/>
    </source>
</evidence>
<sequence length="335" mass="35170">MRLKAIVSAAGASILACMLALALVIGLHPAQAHADEAQSQPDPTLTIHVLDNGSTSGAKGLEAVAEMLPKDAKPVGAGYVYSATRLNYDAIQAVAPNKDKNDNKEVTDKVLAKLTDFTDKVDGKSIIFQGSTDAQGTIAVGSKAEQGVWLQDATYNADKRSLDGGTPAVFTTAGHDCSYWLIQFVGAPKDQVATADAVTVQLPTKMDDGTFNYKVEIYPKVQTKPANDQPTPITPTNPEKPNQPENPKQPDNPTQPKRPVDQPTVPVRQPAAPTVINPPAACPTCKPADPTYLPSGNLVATGAAVYGLVIAALVLIAVGAVLLWAARKAGSKHNK</sequence>
<evidence type="ECO:0000256" key="2">
    <source>
        <dbReference type="SAM" id="Phobius"/>
    </source>
</evidence>
<reference evidence="4 5" key="1">
    <citation type="journal article" date="2023" name="Microbiol. Spectr.">
        <title>Symbiosis of Carpenter Bees with Uncharacterized Lactic Acid Bacteria Showing NAD Auxotrophy.</title>
        <authorList>
            <person name="Kawasaki S."/>
            <person name="Ozawa K."/>
            <person name="Mori T."/>
            <person name="Yamamoto A."/>
            <person name="Ito M."/>
            <person name="Ohkuma M."/>
            <person name="Sakamoto M."/>
            <person name="Matsutani M."/>
        </authorList>
    </citation>
    <scope>NUCLEOTIDE SEQUENCE [LARGE SCALE GENOMIC DNA]</scope>
    <source>
        <strain evidence="4 5">Kim37-2</strain>
    </source>
</reference>
<proteinExistence type="predicted"/>
<accession>A0ABN6SEB3</accession>
<feature type="signal peptide" evidence="3">
    <location>
        <begin position="1"/>
        <end position="34"/>
    </location>
</feature>